<dbReference type="InterPro" id="IPR024370">
    <property type="entry name" value="PBP_domain"/>
</dbReference>
<dbReference type="CDD" id="cd13654">
    <property type="entry name" value="PBP2_phosphate_like_2"/>
    <property type="match status" value="1"/>
</dbReference>
<dbReference type="Gene3D" id="3.40.190.10">
    <property type="entry name" value="Periplasmic binding protein-like II"/>
    <property type="match status" value="2"/>
</dbReference>
<dbReference type="AlphaFoldDB" id="A0A6B2H1N4"/>
<name>A0A6B2H1N4_9BACT</name>
<organism evidence="6 7">
    <name type="scientific">Pontibacter fetidus</name>
    <dbReference type="NCBI Taxonomy" id="2700082"/>
    <lineage>
        <taxon>Bacteria</taxon>
        <taxon>Pseudomonadati</taxon>
        <taxon>Bacteroidota</taxon>
        <taxon>Cytophagia</taxon>
        <taxon>Cytophagales</taxon>
        <taxon>Hymenobacteraceae</taxon>
        <taxon>Pontibacter</taxon>
    </lineage>
</organism>
<comment type="similarity">
    <text evidence="1 4">Belongs to the PstS family.</text>
</comment>
<keyword evidence="3" id="KW-0732">Signal</keyword>
<dbReference type="PANTHER" id="PTHR30570:SF1">
    <property type="entry name" value="PHOSPHATE-BINDING PROTEIN PSTS"/>
    <property type="match status" value="1"/>
</dbReference>
<dbReference type="InterPro" id="IPR050811">
    <property type="entry name" value="Phosphate_ABC_transporter"/>
</dbReference>
<sequence length="338" mass="36878">MLHFKLNNLATAALVLLVAACGPKYNEDADFSLKGDISIDGSSTVYPITEAVAEEYRYEAPNVRTTIGVSGSGGGFKKFSRGEIDISNASRSIKDEEAATAKENGLDFVELSVAYDGLTIVVNPENNWVKDITVAELKKIWEPAAQNKITHWNQVRPEWPNREIHLYGAGVESGTYDYFTEAIVGKSHASRGDYTASEDDNVLVQGVSTDVNALGFFGYAYYEENKAKLKAIPVSDEDESNGKGAILPSLQTIKDGSYAPLSRPLFIYINSAAAQKPAVVKFVDFYFENAAKLSREVGFIPLPDAKYTEEHQKFKTFVAESAGKPAKQDNVAPGNIGH</sequence>
<feature type="domain" description="PBP" evidence="5">
    <location>
        <begin position="35"/>
        <end position="288"/>
    </location>
</feature>
<comment type="function">
    <text evidence="4">Involved in the system for phosphate transport across the cytoplasmic membrane.</text>
</comment>
<dbReference type="PROSITE" id="PS51257">
    <property type="entry name" value="PROKAR_LIPOPROTEIN"/>
    <property type="match status" value="1"/>
</dbReference>
<reference evidence="6 7" key="1">
    <citation type="submission" date="2020-01" db="EMBL/GenBank/DDBJ databases">
        <authorList>
            <person name="Kim M.K."/>
        </authorList>
    </citation>
    <scope>NUCLEOTIDE SEQUENCE [LARGE SCALE GENOMIC DNA]</scope>
    <source>
        <strain evidence="6 7">BT213</strain>
    </source>
</reference>
<dbReference type="GO" id="GO:0006817">
    <property type="term" value="P:phosphate ion transport"/>
    <property type="evidence" value="ECO:0007669"/>
    <property type="project" value="UniProtKB-UniRule"/>
</dbReference>
<evidence type="ECO:0000313" key="7">
    <source>
        <dbReference type="Proteomes" id="UP000478546"/>
    </source>
</evidence>
<dbReference type="InterPro" id="IPR011862">
    <property type="entry name" value="Phos-bd"/>
</dbReference>
<comment type="caution">
    <text evidence="6">The sequence shown here is derived from an EMBL/GenBank/DDBJ whole genome shotgun (WGS) entry which is preliminary data.</text>
</comment>
<keyword evidence="4" id="KW-0592">Phosphate transport</keyword>
<evidence type="ECO:0000256" key="4">
    <source>
        <dbReference type="RuleBase" id="RU367119"/>
    </source>
</evidence>
<dbReference type="Pfam" id="PF12849">
    <property type="entry name" value="PBP_like_2"/>
    <property type="match status" value="1"/>
</dbReference>
<dbReference type="RefSeq" id="WP_162346107.1">
    <property type="nucleotide sequence ID" value="NZ_JAAEAA010000010.1"/>
</dbReference>
<dbReference type="EMBL" id="JAAEAA010000010">
    <property type="protein sequence ID" value="NDK56038.1"/>
    <property type="molecule type" value="Genomic_DNA"/>
</dbReference>
<dbReference type="GO" id="GO:0042301">
    <property type="term" value="F:phosphate ion binding"/>
    <property type="evidence" value="ECO:0007669"/>
    <property type="project" value="UniProtKB-UniRule"/>
</dbReference>
<dbReference type="SUPFAM" id="SSF53850">
    <property type="entry name" value="Periplasmic binding protein-like II"/>
    <property type="match status" value="1"/>
</dbReference>
<evidence type="ECO:0000256" key="1">
    <source>
        <dbReference type="ARBA" id="ARBA00008725"/>
    </source>
</evidence>
<accession>A0A6B2H1N4</accession>
<dbReference type="Proteomes" id="UP000478546">
    <property type="component" value="Unassembled WGS sequence"/>
</dbReference>
<dbReference type="PANTHER" id="PTHR30570">
    <property type="entry name" value="PERIPLASMIC PHOSPHATE BINDING COMPONENT OF PHOSPHATE ABC TRANSPORTER"/>
    <property type="match status" value="1"/>
</dbReference>
<evidence type="ECO:0000256" key="2">
    <source>
        <dbReference type="ARBA" id="ARBA00022448"/>
    </source>
</evidence>
<keyword evidence="7" id="KW-1185">Reference proteome</keyword>
<protein>
    <recommendedName>
        <fullName evidence="4">Phosphate-binding protein</fullName>
    </recommendedName>
</protein>
<proteinExistence type="inferred from homology"/>
<gene>
    <name evidence="6" type="ORF">GWO68_08925</name>
</gene>
<evidence type="ECO:0000313" key="6">
    <source>
        <dbReference type="EMBL" id="NDK56038.1"/>
    </source>
</evidence>
<dbReference type="FunFam" id="3.40.190.10:FF:000156">
    <property type="entry name" value="Phosphate ABC transporter, phosphate-binding protein"/>
    <property type="match status" value="1"/>
</dbReference>
<keyword evidence="2 4" id="KW-0813">Transport</keyword>
<evidence type="ECO:0000256" key="3">
    <source>
        <dbReference type="ARBA" id="ARBA00022729"/>
    </source>
</evidence>
<dbReference type="NCBIfam" id="TIGR02136">
    <property type="entry name" value="ptsS_2"/>
    <property type="match status" value="1"/>
</dbReference>
<evidence type="ECO:0000259" key="5">
    <source>
        <dbReference type="Pfam" id="PF12849"/>
    </source>
</evidence>